<sequence>MRRYYDSNRAVLLPLIAVGVAAVYAAAGLMVYKLRRPVGAKVHEFLHKKGRGKVEEQPSFSVLVNAGKRVIPAAVAVGIAAAAAGLMTPDAYRDVLNRQAALLSVSGAAQGLKSDNPCRKAAQLLAHWSVRICGQKLCIRTRGFLRACLCLSLLRMKIAIVRKPYTDRREYRYLSLSNKMRVLLITDSSCDDAAASIRVAAGSAADPPELPGLAHFTEHMLFQGSQRYPHHTDYFDYIHRHGGSANAYTSRFSTVFSFAITPAFLLPALERMADAFAAPLLNKAQMDKEVHAVHAEYQVDINDDARRAAHLVRQ</sequence>
<evidence type="ECO:0000256" key="3">
    <source>
        <dbReference type="ARBA" id="ARBA00022723"/>
    </source>
</evidence>
<dbReference type="InterPro" id="IPR050626">
    <property type="entry name" value="Peptidase_M16"/>
</dbReference>
<organism evidence="8 9">
    <name type="scientific">Rangifer tarandus platyrhynchus</name>
    <name type="common">Svalbard reindeer</name>
    <dbReference type="NCBI Taxonomy" id="3082113"/>
    <lineage>
        <taxon>Eukaryota</taxon>
        <taxon>Metazoa</taxon>
        <taxon>Chordata</taxon>
        <taxon>Craniata</taxon>
        <taxon>Vertebrata</taxon>
        <taxon>Euteleostomi</taxon>
        <taxon>Mammalia</taxon>
        <taxon>Eutheria</taxon>
        <taxon>Laurasiatheria</taxon>
        <taxon>Artiodactyla</taxon>
        <taxon>Ruminantia</taxon>
        <taxon>Pecora</taxon>
        <taxon>Cervidae</taxon>
        <taxon>Odocoileinae</taxon>
        <taxon>Rangifer</taxon>
    </lineage>
</organism>
<proteinExistence type="inferred from homology"/>
<keyword evidence="3" id="KW-0479">Metal-binding</keyword>
<feature type="non-terminal residue" evidence="8">
    <location>
        <position position="314"/>
    </location>
</feature>
<protein>
    <recommendedName>
        <fullName evidence="7">Peptidase M16 N-terminal domain-containing protein</fullName>
    </recommendedName>
</protein>
<feature type="domain" description="Peptidase M16 N-terminal" evidence="7">
    <location>
        <begin position="181"/>
        <end position="299"/>
    </location>
</feature>
<evidence type="ECO:0000313" key="9">
    <source>
        <dbReference type="Proteomes" id="UP001176941"/>
    </source>
</evidence>
<evidence type="ECO:0000256" key="5">
    <source>
        <dbReference type="ARBA" id="ARBA00022833"/>
    </source>
</evidence>
<accession>A0ABN8XMS2</accession>
<comment type="similarity">
    <text evidence="1">Belongs to the peptidase M16 family.</text>
</comment>
<evidence type="ECO:0000313" key="8">
    <source>
        <dbReference type="EMBL" id="CAI9149391.1"/>
    </source>
</evidence>
<reference evidence="8" key="1">
    <citation type="submission" date="2023-04" db="EMBL/GenBank/DDBJ databases">
        <authorList>
            <consortium name="ELIXIR-Norway"/>
        </authorList>
    </citation>
    <scope>NUCLEOTIDE SEQUENCE [LARGE SCALE GENOMIC DNA]</scope>
</reference>
<dbReference type="PANTHER" id="PTHR43690">
    <property type="entry name" value="NARDILYSIN"/>
    <property type="match status" value="1"/>
</dbReference>
<dbReference type="Pfam" id="PF00675">
    <property type="entry name" value="Peptidase_M16"/>
    <property type="match status" value="1"/>
</dbReference>
<dbReference type="SUPFAM" id="SSF63411">
    <property type="entry name" value="LuxS/MPP-like metallohydrolase"/>
    <property type="match status" value="1"/>
</dbReference>
<keyword evidence="9" id="KW-1185">Reference proteome</keyword>
<name>A0ABN8XMS2_RANTA</name>
<keyword evidence="6" id="KW-0482">Metalloprotease</keyword>
<dbReference type="Proteomes" id="UP001176941">
    <property type="component" value="Unassembled WGS sequence"/>
</dbReference>
<evidence type="ECO:0000256" key="6">
    <source>
        <dbReference type="ARBA" id="ARBA00023049"/>
    </source>
</evidence>
<dbReference type="InterPro" id="IPR011249">
    <property type="entry name" value="Metalloenz_LuxS/M16"/>
</dbReference>
<comment type="caution">
    <text evidence="8">The sequence shown here is derived from an EMBL/GenBank/DDBJ whole genome shotgun (WGS) entry which is preliminary data.</text>
</comment>
<keyword evidence="5" id="KW-0862">Zinc</keyword>
<dbReference type="InterPro" id="IPR011765">
    <property type="entry name" value="Pept_M16_N"/>
</dbReference>
<keyword evidence="4" id="KW-0378">Hydrolase</keyword>
<evidence type="ECO:0000259" key="7">
    <source>
        <dbReference type="Pfam" id="PF00675"/>
    </source>
</evidence>
<evidence type="ECO:0000256" key="1">
    <source>
        <dbReference type="ARBA" id="ARBA00007261"/>
    </source>
</evidence>
<evidence type="ECO:0000256" key="4">
    <source>
        <dbReference type="ARBA" id="ARBA00022801"/>
    </source>
</evidence>
<dbReference type="PANTHER" id="PTHR43690:SF18">
    <property type="entry name" value="INSULIN-DEGRADING ENZYME-RELATED"/>
    <property type="match status" value="1"/>
</dbReference>
<evidence type="ECO:0000256" key="2">
    <source>
        <dbReference type="ARBA" id="ARBA00022670"/>
    </source>
</evidence>
<dbReference type="EMBL" id="CATKSN020000281">
    <property type="protein sequence ID" value="CAI9149391.1"/>
    <property type="molecule type" value="Genomic_DNA"/>
</dbReference>
<gene>
    <name evidence="8" type="ORF">MRATA1EN1_LOCUS31009</name>
</gene>
<keyword evidence="2" id="KW-0645">Protease</keyword>
<dbReference type="Gene3D" id="3.30.830.10">
    <property type="entry name" value="Metalloenzyme, LuxS/M16 peptidase-like"/>
    <property type="match status" value="1"/>
</dbReference>